<dbReference type="Pfam" id="PF26030">
    <property type="entry name" value="RUNDC1"/>
    <property type="match status" value="1"/>
</dbReference>
<feature type="signal peptide" evidence="2">
    <location>
        <begin position="1"/>
        <end position="32"/>
    </location>
</feature>
<evidence type="ECO:0000256" key="2">
    <source>
        <dbReference type="SAM" id="SignalP"/>
    </source>
</evidence>
<accession>A0A914HIT2</accession>
<proteinExistence type="predicted"/>
<feature type="domain" description="RUN" evidence="3">
    <location>
        <begin position="611"/>
        <end position="809"/>
    </location>
</feature>
<dbReference type="PANTHER" id="PTHR15591:SF19">
    <property type="entry name" value="RUN DOMAIN-CONTAINING PROTEIN 1 ISOFORM X1"/>
    <property type="match status" value="1"/>
</dbReference>
<sequence>MLRQYLLRPSCPFVGGGSLLLLALLALPSAFAWNSRTFGGLDPNSGSRRLYMLKKSESPQWEDLGWAWGKRSGGPNSAAPSPPNSANWDDLGWAWGKRSPAEGGEAARRAKAHREDPIVSMMANRVVRSMTKQIHLHSLPSVRRPIDRSMFDPPIGAAEPKTEEAEEEKDVDAFGDGGTCLIDDQPLPQRRVPSGVSRAEPPGLLMMHSPTKSPVAKIAPDDCFLCLSPTPPLATIAQLSDAEDSVCADIDRWACSSLEEEESCANAGFRQNGSARIYELEQQQQQLSESVLQLSTQFAQVQFRIQQIARAPVEQHNEMIHQLQEFASRSCINLGSLRASEELGASGKFEAVSNHPDAFKTAQMRQLIGELRLQLSELEQFAWQNGQLGPGELPLKELRNRQRLLLDRLREKMRLPLELLDGCQGASDMEQFSQCLEQSLEEAMNPMREKDQLVAQLRTQIFDLERYVQFLQKEVATAASPADSSQCSPSKKPLNASATSVEKQPSEFQPPATREPPSGGGWLSRWLPAFGLANGTTTTQCGTLKNFERNELKNTPQGNHYGDQRAELELAVDELVGVLKKNQILAVDRSERDELSVDELNKCILDGVQEAILSSVRKRFCPALMALLGHGLRPVVAPSMRPNALFSAIGCFQDRSRRVNSRHLRPDLSKFDAKKLEHIWDVISLFVETSRALEMRDAVVGQLSDAFKLESVEGKTATSKQILLCTIEHINSSHGKLRRSPDTMWKAFVCAAMNRNRLPAWIRIIFRSEAVLTKCYNSWSYVARTGVEDIRPLLEGLHTFNFDLPVDLAVRPFDHIREAFN</sequence>
<dbReference type="InterPro" id="IPR047343">
    <property type="entry name" value="RUSC1_2"/>
</dbReference>
<reference evidence="5" key="1">
    <citation type="submission" date="2022-11" db="UniProtKB">
        <authorList>
            <consortium name="WormBaseParasite"/>
        </authorList>
    </citation>
    <scope>IDENTIFICATION</scope>
</reference>
<feature type="region of interest" description="Disordered" evidence="1">
    <location>
        <begin position="67"/>
        <end position="94"/>
    </location>
</feature>
<dbReference type="AlphaFoldDB" id="A0A914HIT2"/>
<keyword evidence="4" id="KW-1185">Reference proteome</keyword>
<dbReference type="InterPro" id="IPR058732">
    <property type="entry name" value="RUNDC1_M"/>
</dbReference>
<dbReference type="WBParaSite" id="Gr19_v10_g17558.t2">
    <property type="protein sequence ID" value="Gr19_v10_g17558.t2"/>
    <property type="gene ID" value="Gr19_v10_g17558"/>
</dbReference>
<dbReference type="Proteomes" id="UP000887572">
    <property type="component" value="Unplaced"/>
</dbReference>
<dbReference type="Gene3D" id="1.20.58.900">
    <property type="match status" value="1"/>
</dbReference>
<evidence type="ECO:0000256" key="1">
    <source>
        <dbReference type="SAM" id="MobiDB-lite"/>
    </source>
</evidence>
<evidence type="ECO:0000259" key="3">
    <source>
        <dbReference type="PROSITE" id="PS50826"/>
    </source>
</evidence>
<dbReference type="Pfam" id="PF02759">
    <property type="entry name" value="RUN"/>
    <property type="match status" value="1"/>
</dbReference>
<dbReference type="InterPro" id="IPR004012">
    <property type="entry name" value="Run_dom"/>
</dbReference>
<evidence type="ECO:0000313" key="4">
    <source>
        <dbReference type="Proteomes" id="UP000887572"/>
    </source>
</evidence>
<feature type="region of interest" description="Disordered" evidence="1">
    <location>
        <begin position="183"/>
        <end position="205"/>
    </location>
</feature>
<dbReference type="SMART" id="SM00593">
    <property type="entry name" value="RUN"/>
    <property type="match status" value="1"/>
</dbReference>
<evidence type="ECO:0000313" key="5">
    <source>
        <dbReference type="WBParaSite" id="Gr19_v10_g17558.t2"/>
    </source>
</evidence>
<keyword evidence="2" id="KW-0732">Signal</keyword>
<organism evidence="4 5">
    <name type="scientific">Globodera rostochiensis</name>
    <name type="common">Golden nematode worm</name>
    <name type="synonym">Heterodera rostochiensis</name>
    <dbReference type="NCBI Taxonomy" id="31243"/>
    <lineage>
        <taxon>Eukaryota</taxon>
        <taxon>Metazoa</taxon>
        <taxon>Ecdysozoa</taxon>
        <taxon>Nematoda</taxon>
        <taxon>Chromadorea</taxon>
        <taxon>Rhabditida</taxon>
        <taxon>Tylenchina</taxon>
        <taxon>Tylenchomorpha</taxon>
        <taxon>Tylenchoidea</taxon>
        <taxon>Heteroderidae</taxon>
        <taxon>Heteroderinae</taxon>
        <taxon>Globodera</taxon>
    </lineage>
</organism>
<name>A0A914HIT2_GLORO</name>
<dbReference type="InterPro" id="IPR037213">
    <property type="entry name" value="Run_dom_sf"/>
</dbReference>
<feature type="chain" id="PRO_5037363631" evidence="2">
    <location>
        <begin position="33"/>
        <end position="821"/>
    </location>
</feature>
<feature type="compositionally biased region" description="Polar residues" evidence="1">
    <location>
        <begin position="496"/>
        <end position="507"/>
    </location>
</feature>
<feature type="region of interest" description="Disordered" evidence="1">
    <location>
        <begin position="478"/>
        <end position="520"/>
    </location>
</feature>
<dbReference type="SUPFAM" id="SSF140741">
    <property type="entry name" value="RUN domain-like"/>
    <property type="match status" value="1"/>
</dbReference>
<dbReference type="PANTHER" id="PTHR15591">
    <property type="entry name" value="RUN AND SH3 DOMAIN CONTAINING"/>
    <property type="match status" value="1"/>
</dbReference>
<feature type="compositionally biased region" description="Low complexity" evidence="1">
    <location>
        <begin position="75"/>
        <end position="87"/>
    </location>
</feature>
<protein>
    <submittedName>
        <fullName evidence="5">RUN domain-containing protein</fullName>
    </submittedName>
</protein>
<dbReference type="PROSITE" id="PS50826">
    <property type="entry name" value="RUN"/>
    <property type="match status" value="1"/>
</dbReference>